<dbReference type="AlphaFoldDB" id="G6XH78"/>
<evidence type="ECO:0000313" key="1">
    <source>
        <dbReference type="EMBL" id="EHH69536.1"/>
    </source>
</evidence>
<sequence length="37" mass="4080">MRLLSRTTRSISPTEAEERLLVTLGPMLRNLGSGLIP</sequence>
<evidence type="ECO:0000313" key="2">
    <source>
        <dbReference type="Proteomes" id="UP000004949"/>
    </source>
</evidence>
<keyword evidence="2" id="KW-1185">Reference proteome</keyword>
<gene>
    <name evidence="1" type="ORF">GMO_08440</name>
</gene>
<dbReference type="PATRIC" id="fig|1088869.3.peg.848"/>
<reference evidence="1 2" key="1">
    <citation type="submission" date="2011-10" db="EMBL/GenBank/DDBJ databases">
        <title>Genome sequence of Gluconobacter morbifer G707, isolated from Drosophila gut.</title>
        <authorList>
            <person name="Lee W.-J."/>
            <person name="Kim E.-K."/>
        </authorList>
    </citation>
    <scope>NUCLEOTIDE SEQUENCE [LARGE SCALE GENOMIC DNA]</scope>
    <source>
        <strain evidence="1 2">G707</strain>
    </source>
</reference>
<organism evidence="1 2">
    <name type="scientific">Gluconobacter morbifer G707</name>
    <dbReference type="NCBI Taxonomy" id="1088869"/>
    <lineage>
        <taxon>Bacteria</taxon>
        <taxon>Pseudomonadati</taxon>
        <taxon>Pseudomonadota</taxon>
        <taxon>Alphaproteobacteria</taxon>
        <taxon>Acetobacterales</taxon>
        <taxon>Acetobacteraceae</taxon>
        <taxon>Gluconobacter</taxon>
    </lineage>
</organism>
<accession>G6XH78</accession>
<dbReference type="STRING" id="1088869.GMO_08440"/>
<dbReference type="Proteomes" id="UP000004949">
    <property type="component" value="Unassembled WGS sequence"/>
</dbReference>
<dbReference type="EMBL" id="AGQV01000001">
    <property type="protein sequence ID" value="EHH69536.1"/>
    <property type="molecule type" value="Genomic_DNA"/>
</dbReference>
<proteinExistence type="predicted"/>
<comment type="caution">
    <text evidence="1">The sequence shown here is derived from an EMBL/GenBank/DDBJ whole genome shotgun (WGS) entry which is preliminary data.</text>
</comment>
<protein>
    <submittedName>
        <fullName evidence="1">Uncharacterized protein</fullName>
    </submittedName>
</protein>
<name>G6XH78_9PROT</name>